<dbReference type="GO" id="GO:0008714">
    <property type="term" value="F:AMP nucleosidase activity"/>
    <property type="evidence" value="ECO:0007669"/>
    <property type="project" value="UniProtKB-EC"/>
</dbReference>
<protein>
    <recommendedName>
        <fullName evidence="3">Cytokinin riboside 5'-monophosphate phosphoribohydrolase</fullName>
        <ecNumber evidence="3">3.2.2.n1</ecNumber>
    </recommendedName>
</protein>
<dbReference type="EMBL" id="NWBU01000004">
    <property type="protein sequence ID" value="PTQ13412.1"/>
    <property type="molecule type" value="Genomic_DNA"/>
</dbReference>
<evidence type="ECO:0000313" key="4">
    <source>
        <dbReference type="EMBL" id="PTQ13412.1"/>
    </source>
</evidence>
<proteinExistence type="inferred from homology"/>
<evidence type="ECO:0000313" key="5">
    <source>
        <dbReference type="Proteomes" id="UP000244162"/>
    </source>
</evidence>
<name>A0A2T5G2P3_9SPHN</name>
<comment type="similarity">
    <text evidence="2 3">Belongs to the LOG family.</text>
</comment>
<evidence type="ECO:0000256" key="3">
    <source>
        <dbReference type="RuleBase" id="RU363015"/>
    </source>
</evidence>
<reference evidence="4 5" key="1">
    <citation type="submission" date="2017-09" db="EMBL/GenBank/DDBJ databases">
        <title>Sphingomonas panjinensis sp.nov., isolated from oil-contaminated soil.</title>
        <authorList>
            <person name="Wang L."/>
            <person name="Chen L."/>
        </authorList>
    </citation>
    <scope>NUCLEOTIDE SEQUENCE [LARGE SCALE GENOMIC DNA]</scope>
    <source>
        <strain evidence="4 5">FW-11</strain>
    </source>
</reference>
<dbReference type="Gene3D" id="3.40.50.450">
    <property type="match status" value="1"/>
</dbReference>
<organism evidence="4 5">
    <name type="scientific">Sphingomonas oleivorans</name>
    <dbReference type="NCBI Taxonomy" id="1735121"/>
    <lineage>
        <taxon>Bacteria</taxon>
        <taxon>Pseudomonadati</taxon>
        <taxon>Pseudomonadota</taxon>
        <taxon>Alphaproteobacteria</taxon>
        <taxon>Sphingomonadales</taxon>
        <taxon>Sphingomonadaceae</taxon>
        <taxon>Sphingomonas</taxon>
    </lineage>
</organism>
<dbReference type="RefSeq" id="WP_107966644.1">
    <property type="nucleotide sequence ID" value="NZ_NWBU01000004.1"/>
</dbReference>
<dbReference type="SUPFAM" id="SSF102405">
    <property type="entry name" value="MCP/YpsA-like"/>
    <property type="match status" value="1"/>
</dbReference>
<dbReference type="OrthoDB" id="9801098at2"/>
<dbReference type="PANTHER" id="PTHR31223">
    <property type="entry name" value="LOG FAMILY PROTEIN YJL055W"/>
    <property type="match status" value="1"/>
</dbReference>
<keyword evidence="5" id="KW-1185">Reference proteome</keyword>
<dbReference type="InterPro" id="IPR005269">
    <property type="entry name" value="LOG"/>
</dbReference>
<gene>
    <name evidence="4" type="ORF">CLG96_04770</name>
</gene>
<dbReference type="PANTHER" id="PTHR31223:SF70">
    <property type="entry name" value="LOG FAMILY PROTEIN YJL055W"/>
    <property type="match status" value="1"/>
</dbReference>
<comment type="catalytic activity">
    <reaction evidence="1">
        <text>AMP + H2O = D-ribose 5-phosphate + adenine</text>
        <dbReference type="Rhea" id="RHEA:20129"/>
        <dbReference type="ChEBI" id="CHEBI:15377"/>
        <dbReference type="ChEBI" id="CHEBI:16708"/>
        <dbReference type="ChEBI" id="CHEBI:78346"/>
        <dbReference type="ChEBI" id="CHEBI:456215"/>
        <dbReference type="EC" id="3.2.2.4"/>
    </reaction>
</comment>
<keyword evidence="3" id="KW-0378">Hydrolase</keyword>
<dbReference type="Proteomes" id="UP000244162">
    <property type="component" value="Unassembled WGS sequence"/>
</dbReference>
<dbReference type="NCBIfam" id="TIGR00730">
    <property type="entry name" value="Rossman fold protein, TIGR00730 family"/>
    <property type="match status" value="1"/>
</dbReference>
<evidence type="ECO:0000256" key="2">
    <source>
        <dbReference type="ARBA" id="ARBA00006763"/>
    </source>
</evidence>
<sequence length="193" mass="20728">MKRLCVFCGSSPGFDSIHADAARELGTALARNGIGLVYGGGSVGLMGIVADAALLEGGEVIGVMPQALVDRELAHNGCNQFHITASMHERKAIMADLSDGFIALSGGIGTFEEMFEIWTWAQLGDHGKPVSLLNIGGFYDSLAAFLDGVVAQGFLRQEHRDMLLVEDEVDALLTRLADYQPPDLGKWIGHKER</sequence>
<keyword evidence="3" id="KW-0203">Cytokinin biosynthesis</keyword>
<dbReference type="GO" id="GO:0009691">
    <property type="term" value="P:cytokinin biosynthetic process"/>
    <property type="evidence" value="ECO:0007669"/>
    <property type="project" value="UniProtKB-UniRule"/>
</dbReference>
<comment type="caution">
    <text evidence="4">The sequence shown here is derived from an EMBL/GenBank/DDBJ whole genome shotgun (WGS) entry which is preliminary data.</text>
</comment>
<evidence type="ECO:0000256" key="1">
    <source>
        <dbReference type="ARBA" id="ARBA00000274"/>
    </source>
</evidence>
<dbReference type="AlphaFoldDB" id="A0A2T5G2P3"/>
<dbReference type="GO" id="GO:0005829">
    <property type="term" value="C:cytosol"/>
    <property type="evidence" value="ECO:0007669"/>
    <property type="project" value="TreeGrafter"/>
</dbReference>
<dbReference type="InterPro" id="IPR031100">
    <property type="entry name" value="LOG_fam"/>
</dbReference>
<dbReference type="Pfam" id="PF03641">
    <property type="entry name" value="Lysine_decarbox"/>
    <property type="match status" value="1"/>
</dbReference>
<accession>A0A2T5G2P3</accession>
<dbReference type="EC" id="3.2.2.n1" evidence="3"/>